<dbReference type="EMBL" id="JACHHQ010000001">
    <property type="protein sequence ID" value="MBB5198823.1"/>
    <property type="molecule type" value="Genomic_DNA"/>
</dbReference>
<evidence type="ECO:0000313" key="3">
    <source>
        <dbReference type="Proteomes" id="UP000571084"/>
    </source>
</evidence>
<protein>
    <submittedName>
        <fullName evidence="2">Uncharacterized protein</fullName>
    </submittedName>
</protein>
<feature type="region of interest" description="Disordered" evidence="1">
    <location>
        <begin position="207"/>
        <end position="226"/>
    </location>
</feature>
<dbReference type="RefSeq" id="WP_168053047.1">
    <property type="nucleotide sequence ID" value="NZ_JAAOZT010000002.1"/>
</dbReference>
<name>A0A840RM37_9BURK</name>
<comment type="caution">
    <text evidence="2">The sequence shown here is derived from an EMBL/GenBank/DDBJ whole genome shotgun (WGS) entry which is preliminary data.</text>
</comment>
<accession>A0A840RM37</accession>
<sequence length="372" mass="39392">MNTINQSFMPVFVPTNKASVQSSKEVKKSDVDMTSMSAFSAALQLETSAVMDMRTNLKNASSLLTPETRKEIIACAREMAIVSKEDNVVKLIDSKIGAVEKEAKESRGVDRFAELLFSLFMLLGLNNTKRNVAAAAMSSLSVKLIEAAGVKLVNASVMNLSGAVAGAALGTVVAAGGYKAHAKATSKQVKDISTNGREAAKLRHQAATADSALNRPMAPLTGNSPQEGLKKLDANGKSLTLQPNQPALNKEEHTVLSQTRLRTEAMIANKDLASKMNQQQFQLEQAGAHAVMGFAQPISLIASNSAGVAASQQAAAAKLDEADGTVASSVQQSEHQAAQRAAEFLMKIITLIATTTNQNLETLNTISRNLRA</sequence>
<proteinExistence type="predicted"/>
<evidence type="ECO:0000313" key="2">
    <source>
        <dbReference type="EMBL" id="MBB5198823.1"/>
    </source>
</evidence>
<dbReference type="Proteomes" id="UP000571084">
    <property type="component" value="Unassembled WGS sequence"/>
</dbReference>
<dbReference type="AlphaFoldDB" id="A0A840RM37"/>
<organism evidence="2 3">
    <name type="scientific">Glaciimonas immobilis</name>
    <dbReference type="NCBI Taxonomy" id="728004"/>
    <lineage>
        <taxon>Bacteria</taxon>
        <taxon>Pseudomonadati</taxon>
        <taxon>Pseudomonadota</taxon>
        <taxon>Betaproteobacteria</taxon>
        <taxon>Burkholderiales</taxon>
        <taxon>Oxalobacteraceae</taxon>
        <taxon>Glaciimonas</taxon>
    </lineage>
</organism>
<evidence type="ECO:0000256" key="1">
    <source>
        <dbReference type="SAM" id="MobiDB-lite"/>
    </source>
</evidence>
<keyword evidence="3" id="KW-1185">Reference proteome</keyword>
<gene>
    <name evidence="2" type="ORF">HNR39_000633</name>
</gene>
<reference evidence="2 3" key="1">
    <citation type="submission" date="2020-08" db="EMBL/GenBank/DDBJ databases">
        <title>Genomic Encyclopedia of Type Strains, Phase IV (KMG-IV): sequencing the most valuable type-strain genomes for metagenomic binning, comparative biology and taxonomic classification.</title>
        <authorList>
            <person name="Goeker M."/>
        </authorList>
    </citation>
    <scope>NUCLEOTIDE SEQUENCE [LARGE SCALE GENOMIC DNA]</scope>
    <source>
        <strain evidence="2 3">DSM 23240</strain>
    </source>
</reference>